<dbReference type="EnsemblPlants" id="LPERR01G30110.1">
    <property type="protein sequence ID" value="LPERR01G30110.1"/>
    <property type="gene ID" value="LPERR01G30110"/>
</dbReference>
<keyword evidence="2" id="KW-0732">Signal</keyword>
<feature type="region of interest" description="Disordered" evidence="1">
    <location>
        <begin position="118"/>
        <end position="149"/>
    </location>
</feature>
<dbReference type="PANTHER" id="PTHR34952:SF1">
    <property type="entry name" value="OS01G0814400 PROTEIN"/>
    <property type="match status" value="1"/>
</dbReference>
<proteinExistence type="predicted"/>
<reference evidence="4" key="2">
    <citation type="submission" date="2013-12" db="EMBL/GenBank/DDBJ databases">
        <authorList>
            <person name="Yu Y."/>
            <person name="Lee S."/>
            <person name="de Baynast K."/>
            <person name="Wissotski M."/>
            <person name="Liu L."/>
            <person name="Talag J."/>
            <person name="Goicoechea J."/>
            <person name="Angelova A."/>
            <person name="Jetty R."/>
            <person name="Kudrna D."/>
            <person name="Golser W."/>
            <person name="Rivera L."/>
            <person name="Zhang J."/>
            <person name="Wing R."/>
        </authorList>
    </citation>
    <scope>NUCLEOTIDE SEQUENCE</scope>
</reference>
<reference evidence="3 4" key="1">
    <citation type="submission" date="2012-08" db="EMBL/GenBank/DDBJ databases">
        <title>Oryza genome evolution.</title>
        <authorList>
            <person name="Wing R.A."/>
        </authorList>
    </citation>
    <scope>NUCLEOTIDE SEQUENCE</scope>
</reference>
<evidence type="ECO:0000256" key="1">
    <source>
        <dbReference type="SAM" id="MobiDB-lite"/>
    </source>
</evidence>
<dbReference type="Proteomes" id="UP000032180">
    <property type="component" value="Chromosome 1"/>
</dbReference>
<evidence type="ECO:0000313" key="3">
    <source>
        <dbReference type="EnsemblPlants" id="LPERR01G30110.1"/>
    </source>
</evidence>
<accession>A0A0D9V726</accession>
<name>A0A0D9V726_9ORYZ</name>
<organism evidence="3 4">
    <name type="scientific">Leersia perrieri</name>
    <dbReference type="NCBI Taxonomy" id="77586"/>
    <lineage>
        <taxon>Eukaryota</taxon>
        <taxon>Viridiplantae</taxon>
        <taxon>Streptophyta</taxon>
        <taxon>Embryophyta</taxon>
        <taxon>Tracheophyta</taxon>
        <taxon>Spermatophyta</taxon>
        <taxon>Magnoliopsida</taxon>
        <taxon>Liliopsida</taxon>
        <taxon>Poales</taxon>
        <taxon>Poaceae</taxon>
        <taxon>BOP clade</taxon>
        <taxon>Oryzoideae</taxon>
        <taxon>Oryzeae</taxon>
        <taxon>Oryzinae</taxon>
        <taxon>Leersia</taxon>
    </lineage>
</organism>
<feature type="compositionally biased region" description="Acidic residues" evidence="1">
    <location>
        <begin position="119"/>
        <end position="140"/>
    </location>
</feature>
<feature type="chain" id="PRO_5002347498" description="EGF-like domain-containing protein" evidence="2">
    <location>
        <begin position="17"/>
        <end position="333"/>
    </location>
</feature>
<dbReference type="PANTHER" id="PTHR34952">
    <property type="entry name" value="OS05G0113500 PROTEIN"/>
    <property type="match status" value="1"/>
</dbReference>
<dbReference type="HOGENOM" id="CLU_740514_0_0_1"/>
<evidence type="ECO:0008006" key="5">
    <source>
        <dbReference type="Google" id="ProtNLM"/>
    </source>
</evidence>
<evidence type="ECO:0000313" key="4">
    <source>
        <dbReference type="Proteomes" id="UP000032180"/>
    </source>
</evidence>
<reference evidence="3" key="3">
    <citation type="submission" date="2015-04" db="UniProtKB">
        <authorList>
            <consortium name="EnsemblPlants"/>
        </authorList>
    </citation>
    <scope>IDENTIFICATION</scope>
</reference>
<dbReference type="Gramene" id="LPERR01G30110.1">
    <property type="protein sequence ID" value="LPERR01G30110.1"/>
    <property type="gene ID" value="LPERR01G30110"/>
</dbReference>
<evidence type="ECO:0000256" key="2">
    <source>
        <dbReference type="SAM" id="SignalP"/>
    </source>
</evidence>
<keyword evidence="4" id="KW-1185">Reference proteome</keyword>
<protein>
    <recommendedName>
        <fullName evidence="5">EGF-like domain-containing protein</fullName>
    </recommendedName>
</protein>
<feature type="signal peptide" evidence="2">
    <location>
        <begin position="1"/>
        <end position="16"/>
    </location>
</feature>
<sequence length="333" mass="34867">MPAVLAAFASLRAAAAIASGDSSFPCSHRLKPSSSQQNPLLNFEFSLWMGGSLVDSSAEGVSSSLCLCHSTCENAGFKHSSCACSGDGNFEAGIDFGQDDLAVDEIGMAIAEVMHVCSGDDDDDEGTDSGEDSDENEDPLSLESDSTNDVVDIDTELVTSPTFPNCNAAESSINKSDYANSSADVTLLLVSAMKGSRAKRGITTRLSVSWAPDVYDPPVTSGGTGSSDIAVPQCSKLSPLVPSETTAYRDVYSSSSGSRTDIATPQHSKLSVLAPSESASLAGTVPVLKTLEPIKRSSSCCKEPLSILNHPRQFVAAKYKGMFSLWNHNQLAS</sequence>
<dbReference type="AlphaFoldDB" id="A0A0D9V726"/>